<feature type="region of interest" description="Disordered" evidence="1">
    <location>
        <begin position="83"/>
        <end position="105"/>
    </location>
</feature>
<feature type="compositionally biased region" description="Acidic residues" evidence="1">
    <location>
        <begin position="126"/>
        <end position="137"/>
    </location>
</feature>
<keyword evidence="2" id="KW-1133">Transmembrane helix</keyword>
<dbReference type="WBParaSite" id="ACRNAN_scaffold9838.g11751.t1">
    <property type="protein sequence ID" value="ACRNAN_scaffold9838.g11751.t1"/>
    <property type="gene ID" value="ACRNAN_scaffold9838.g11751"/>
</dbReference>
<keyword evidence="2" id="KW-0812">Transmembrane</keyword>
<reference evidence="4" key="1">
    <citation type="submission" date="2022-11" db="UniProtKB">
        <authorList>
            <consortium name="WormBaseParasite"/>
        </authorList>
    </citation>
    <scope>IDENTIFICATION</scope>
</reference>
<organism evidence="3 4">
    <name type="scientific">Acrobeloides nanus</name>
    <dbReference type="NCBI Taxonomy" id="290746"/>
    <lineage>
        <taxon>Eukaryota</taxon>
        <taxon>Metazoa</taxon>
        <taxon>Ecdysozoa</taxon>
        <taxon>Nematoda</taxon>
        <taxon>Chromadorea</taxon>
        <taxon>Rhabditida</taxon>
        <taxon>Tylenchina</taxon>
        <taxon>Cephalobomorpha</taxon>
        <taxon>Cephaloboidea</taxon>
        <taxon>Cephalobidae</taxon>
        <taxon>Acrobeloides</taxon>
    </lineage>
</organism>
<evidence type="ECO:0000256" key="2">
    <source>
        <dbReference type="SAM" id="Phobius"/>
    </source>
</evidence>
<evidence type="ECO:0000256" key="1">
    <source>
        <dbReference type="SAM" id="MobiDB-lite"/>
    </source>
</evidence>
<dbReference type="AlphaFoldDB" id="A0A914EPU7"/>
<proteinExistence type="predicted"/>
<feature type="transmembrane region" description="Helical" evidence="2">
    <location>
        <begin position="218"/>
        <end position="240"/>
    </location>
</feature>
<evidence type="ECO:0000313" key="3">
    <source>
        <dbReference type="Proteomes" id="UP000887540"/>
    </source>
</evidence>
<evidence type="ECO:0000313" key="4">
    <source>
        <dbReference type="WBParaSite" id="ACRNAN_scaffold9838.g11751.t1"/>
    </source>
</evidence>
<feature type="region of interest" description="Disordered" evidence="1">
    <location>
        <begin position="121"/>
        <end position="155"/>
    </location>
</feature>
<protein>
    <submittedName>
        <fullName evidence="4">Uncharacterized protein</fullName>
    </submittedName>
</protein>
<keyword evidence="2" id="KW-0472">Membrane</keyword>
<accession>A0A914EPU7</accession>
<keyword evidence="3" id="KW-1185">Reference proteome</keyword>
<name>A0A914EPU7_9BILA</name>
<dbReference type="Proteomes" id="UP000887540">
    <property type="component" value="Unplaced"/>
</dbReference>
<sequence length="241" mass="27192">MSQPSKKWISSGRPYCMHSNGETFINVRFLNPRDNVSLYVRRLTECHCPVIYNDKESVINPASQPSSSRQPVPLKVNACQTEHFETVNNTERVGGDDEDDSSDTKTTSICNCSECLKADNASDSNYDTENDEDSDDGTIEKFRDESLDDGSTGMYPTKTAMTFSDNVETPWDDTLSMATSSNNAMTGLDGDIFSQVSTATSYAHLNVHKDESRNHRHWIFSLLAWTRGLISFFSLFYFYFL</sequence>